<keyword evidence="3" id="KW-1185">Reference proteome</keyword>
<protein>
    <submittedName>
        <fullName evidence="2">DUF1348 family protein</fullName>
    </submittedName>
</protein>
<name>A0ABW7RF67_9ACTN</name>
<dbReference type="InterPro" id="IPR015421">
    <property type="entry name" value="PyrdxlP-dep_Trfase_major"/>
</dbReference>
<dbReference type="EMBL" id="JBIRGH010000011">
    <property type="protein sequence ID" value="MFH8586700.1"/>
    <property type="molecule type" value="Genomic_DNA"/>
</dbReference>
<proteinExistence type="predicted"/>
<evidence type="ECO:0000313" key="2">
    <source>
        <dbReference type="EMBL" id="MFH8586700.1"/>
    </source>
</evidence>
<organism evidence="2 3">
    <name type="scientific">Streptomyces celluloflavus</name>
    <dbReference type="NCBI Taxonomy" id="58344"/>
    <lineage>
        <taxon>Bacteria</taxon>
        <taxon>Bacillati</taxon>
        <taxon>Actinomycetota</taxon>
        <taxon>Actinomycetes</taxon>
        <taxon>Kitasatosporales</taxon>
        <taxon>Streptomycetaceae</taxon>
        <taxon>Streptomyces</taxon>
    </lineage>
</organism>
<dbReference type="Gene3D" id="3.10.450.50">
    <property type="match status" value="1"/>
</dbReference>
<accession>A0ABW7RF67</accession>
<gene>
    <name evidence="2" type="ORF">ACH4GP_20255</name>
</gene>
<dbReference type="Gene3D" id="3.40.640.10">
    <property type="entry name" value="Type I PLP-dependent aspartate aminotransferase-like (Major domain)"/>
    <property type="match status" value="1"/>
</dbReference>
<dbReference type="Proteomes" id="UP001610990">
    <property type="component" value="Unassembled WGS sequence"/>
</dbReference>
<dbReference type="PROSITE" id="PS00626">
    <property type="entry name" value="RCC1_2"/>
    <property type="match status" value="1"/>
</dbReference>
<dbReference type="RefSeq" id="WP_397673767.1">
    <property type="nucleotide sequence ID" value="NZ_JBIRGH010000011.1"/>
</dbReference>
<sequence>MPKQILVTSGAQHALTLVLRLLSAPGDLIMVGNPPCPSALPAMRRVAFLREKWDRELGYALRKERWAFRGNRIAVRFPYECHDASGRWWRSYGNEWWEFTADGLMHRREASINDVPIAEADRRIFGSRPAAERSVALPLGDDLTPGGEWSGERRHAAQRPRRRTE</sequence>
<reference evidence="2 3" key="1">
    <citation type="submission" date="2024-10" db="EMBL/GenBank/DDBJ databases">
        <title>The Natural Products Discovery Center: Release of the First 8490 Sequenced Strains for Exploring Actinobacteria Biosynthetic Diversity.</title>
        <authorList>
            <person name="Kalkreuter E."/>
            <person name="Kautsar S.A."/>
            <person name="Yang D."/>
            <person name="Bader C.D."/>
            <person name="Teijaro C.N."/>
            <person name="Fluegel L."/>
            <person name="Davis C.M."/>
            <person name="Simpson J.R."/>
            <person name="Lauterbach L."/>
            <person name="Steele A.D."/>
            <person name="Gui C."/>
            <person name="Meng S."/>
            <person name="Li G."/>
            <person name="Viehrig K."/>
            <person name="Ye F."/>
            <person name="Su P."/>
            <person name="Kiefer A.F."/>
            <person name="Nichols A."/>
            <person name="Cepeda A.J."/>
            <person name="Yan W."/>
            <person name="Fan B."/>
            <person name="Jiang Y."/>
            <person name="Adhikari A."/>
            <person name="Zheng C.-J."/>
            <person name="Schuster L."/>
            <person name="Cowan T.M."/>
            <person name="Smanski M.J."/>
            <person name="Chevrette M.G."/>
            <person name="De Carvalho L.P.S."/>
            <person name="Shen B."/>
        </authorList>
    </citation>
    <scope>NUCLEOTIDE SEQUENCE [LARGE SCALE GENOMIC DNA]</scope>
    <source>
        <strain evidence="2 3">NPDC018013</strain>
    </source>
</reference>
<dbReference type="Pfam" id="PF07080">
    <property type="entry name" value="DUF1348"/>
    <property type="match status" value="1"/>
</dbReference>
<evidence type="ECO:0000256" key="1">
    <source>
        <dbReference type="SAM" id="MobiDB-lite"/>
    </source>
</evidence>
<dbReference type="InterPro" id="IPR032710">
    <property type="entry name" value="NTF2-like_dom_sf"/>
</dbReference>
<dbReference type="PANTHER" id="PTHR31757">
    <property type="entry name" value="SLL0781 PROTEIN"/>
    <property type="match status" value="1"/>
</dbReference>
<feature type="compositionally biased region" description="Basic residues" evidence="1">
    <location>
        <begin position="156"/>
        <end position="165"/>
    </location>
</feature>
<dbReference type="InterPro" id="IPR015424">
    <property type="entry name" value="PyrdxlP-dep_Trfase"/>
</dbReference>
<dbReference type="InterPro" id="IPR009783">
    <property type="entry name" value="DUF1348"/>
</dbReference>
<comment type="caution">
    <text evidence="2">The sequence shown here is derived from an EMBL/GenBank/DDBJ whole genome shotgun (WGS) entry which is preliminary data.</text>
</comment>
<feature type="region of interest" description="Disordered" evidence="1">
    <location>
        <begin position="136"/>
        <end position="165"/>
    </location>
</feature>
<evidence type="ECO:0000313" key="3">
    <source>
        <dbReference type="Proteomes" id="UP001610990"/>
    </source>
</evidence>
<dbReference type="SUPFAM" id="SSF54427">
    <property type="entry name" value="NTF2-like"/>
    <property type="match status" value="1"/>
</dbReference>
<dbReference type="InterPro" id="IPR000408">
    <property type="entry name" value="Reg_chr_condens"/>
</dbReference>
<dbReference type="SUPFAM" id="SSF53383">
    <property type="entry name" value="PLP-dependent transferases"/>
    <property type="match status" value="1"/>
</dbReference>
<dbReference type="PANTHER" id="PTHR31757:SF0">
    <property type="entry name" value="SLL0781 PROTEIN"/>
    <property type="match status" value="1"/>
</dbReference>